<dbReference type="GeneID" id="36403644"/>
<dbReference type="AlphaFoldDB" id="A0A0P1AD68"/>
<evidence type="ECO:0000313" key="1">
    <source>
        <dbReference type="EMBL" id="CEG38520.1"/>
    </source>
</evidence>
<dbReference type="Proteomes" id="UP000054928">
    <property type="component" value="Unassembled WGS sequence"/>
</dbReference>
<name>A0A0P1AD68_PLAHL</name>
<evidence type="ECO:0000313" key="2">
    <source>
        <dbReference type="Proteomes" id="UP000054928"/>
    </source>
</evidence>
<accession>A0A0P1AD68</accession>
<dbReference type="RefSeq" id="XP_024574889.1">
    <property type="nucleotide sequence ID" value="XM_024723965.1"/>
</dbReference>
<dbReference type="EMBL" id="CCYD01000322">
    <property type="protein sequence ID" value="CEG38520.1"/>
    <property type="molecule type" value="Genomic_DNA"/>
</dbReference>
<keyword evidence="2" id="KW-1185">Reference proteome</keyword>
<proteinExistence type="predicted"/>
<protein>
    <submittedName>
        <fullName evidence="1">Uncharacterized protein</fullName>
    </submittedName>
</protein>
<sequence>MLALQSVLISMCCPYFITPTDRKLYFELNDVHSCLNEAEYTWKVPDEAASVRTPSIYT</sequence>
<reference evidence="2" key="1">
    <citation type="submission" date="2014-09" db="EMBL/GenBank/DDBJ databases">
        <authorList>
            <person name="Sharma Rahul"/>
            <person name="Thines Marco"/>
        </authorList>
    </citation>
    <scope>NUCLEOTIDE SEQUENCE [LARGE SCALE GENOMIC DNA]</scope>
</reference>
<organism evidence="1 2">
    <name type="scientific">Plasmopara halstedii</name>
    <name type="common">Downy mildew of sunflower</name>
    <dbReference type="NCBI Taxonomy" id="4781"/>
    <lineage>
        <taxon>Eukaryota</taxon>
        <taxon>Sar</taxon>
        <taxon>Stramenopiles</taxon>
        <taxon>Oomycota</taxon>
        <taxon>Peronosporomycetes</taxon>
        <taxon>Peronosporales</taxon>
        <taxon>Peronosporaceae</taxon>
        <taxon>Plasmopara</taxon>
    </lineage>
</organism>